<evidence type="ECO:0000256" key="1">
    <source>
        <dbReference type="SAM" id="MobiDB-lite"/>
    </source>
</evidence>
<feature type="region of interest" description="Disordered" evidence="1">
    <location>
        <begin position="1"/>
        <end position="29"/>
    </location>
</feature>
<sequence length="73" mass="8245">MREAVSGSTEREPPLHKPLTKPPDANMTWGNPRLFLQGDLGPGQRLIHSRSQKAPPSIQHGHLHLNRRLKIQI</sequence>
<keyword evidence="3" id="KW-1185">Reference proteome</keyword>
<organism evidence="2 3">
    <name type="scientific">Arabis nemorensis</name>
    <dbReference type="NCBI Taxonomy" id="586526"/>
    <lineage>
        <taxon>Eukaryota</taxon>
        <taxon>Viridiplantae</taxon>
        <taxon>Streptophyta</taxon>
        <taxon>Embryophyta</taxon>
        <taxon>Tracheophyta</taxon>
        <taxon>Spermatophyta</taxon>
        <taxon>Magnoliopsida</taxon>
        <taxon>eudicotyledons</taxon>
        <taxon>Gunneridae</taxon>
        <taxon>Pentapetalae</taxon>
        <taxon>rosids</taxon>
        <taxon>malvids</taxon>
        <taxon>Brassicales</taxon>
        <taxon>Brassicaceae</taxon>
        <taxon>Arabideae</taxon>
        <taxon>Arabis</taxon>
    </lineage>
</organism>
<dbReference type="EMBL" id="CABITT030000001">
    <property type="protein sequence ID" value="VVA91883.1"/>
    <property type="molecule type" value="Genomic_DNA"/>
</dbReference>
<name>A0A565ASL0_9BRAS</name>
<feature type="compositionally biased region" description="Basic and acidic residues" evidence="1">
    <location>
        <begin position="1"/>
        <end position="15"/>
    </location>
</feature>
<gene>
    <name evidence="2" type="ORF">ANE_LOCUS2328</name>
</gene>
<dbReference type="AlphaFoldDB" id="A0A565ASL0"/>
<reference evidence="2" key="1">
    <citation type="submission" date="2019-07" db="EMBL/GenBank/DDBJ databases">
        <authorList>
            <person name="Dittberner H."/>
        </authorList>
    </citation>
    <scope>NUCLEOTIDE SEQUENCE [LARGE SCALE GENOMIC DNA]</scope>
</reference>
<evidence type="ECO:0000313" key="3">
    <source>
        <dbReference type="Proteomes" id="UP000489600"/>
    </source>
</evidence>
<evidence type="ECO:0000313" key="2">
    <source>
        <dbReference type="EMBL" id="VVA91883.1"/>
    </source>
</evidence>
<protein>
    <submittedName>
        <fullName evidence="2">Uncharacterized protein</fullName>
    </submittedName>
</protein>
<accession>A0A565ASL0</accession>
<dbReference type="Proteomes" id="UP000489600">
    <property type="component" value="Unassembled WGS sequence"/>
</dbReference>
<comment type="caution">
    <text evidence="2">The sequence shown here is derived from an EMBL/GenBank/DDBJ whole genome shotgun (WGS) entry which is preliminary data.</text>
</comment>
<proteinExistence type="predicted"/>